<keyword evidence="5" id="KW-0472">Membrane</keyword>
<keyword evidence="3" id="KW-0862">Zinc</keyword>
<evidence type="ECO:0000313" key="7">
    <source>
        <dbReference type="EMBL" id="CAA0807120.1"/>
    </source>
</evidence>
<evidence type="ECO:0000256" key="4">
    <source>
        <dbReference type="PROSITE-ProRule" id="PRU01343"/>
    </source>
</evidence>
<feature type="domain" description="GRF-type" evidence="6">
    <location>
        <begin position="14"/>
        <end position="55"/>
    </location>
</feature>
<evidence type="ECO:0000259" key="6">
    <source>
        <dbReference type="PROSITE" id="PS51999"/>
    </source>
</evidence>
<dbReference type="EMBL" id="CACSLK010000984">
    <property type="protein sequence ID" value="CAA0807120.1"/>
    <property type="molecule type" value="Genomic_DNA"/>
</dbReference>
<protein>
    <submittedName>
        <fullName evidence="7">DNA topoisomerase 3-alpha</fullName>
    </submittedName>
</protein>
<dbReference type="AlphaFoldDB" id="A0A9N7MLC5"/>
<dbReference type="OrthoDB" id="2822301at2759"/>
<evidence type="ECO:0000256" key="3">
    <source>
        <dbReference type="ARBA" id="ARBA00022833"/>
    </source>
</evidence>
<evidence type="ECO:0000256" key="2">
    <source>
        <dbReference type="ARBA" id="ARBA00022771"/>
    </source>
</evidence>
<sequence>MSSSVSSQRVSPNCRCGKKAKLWTSWTEANPGRRFNGCEDWEIGGCDFFAWEDPPIPRRTVYVIRNLREEKETLIKQVKILENQRRKLKMYLMISWCLIILFKCLGFV</sequence>
<accession>A0A9N7MLC5</accession>
<gene>
    <name evidence="7" type="ORF">SHERM_09987</name>
</gene>
<name>A0A9N7MLC5_STRHE</name>
<comment type="caution">
    <text evidence="7">The sequence shown here is derived from an EMBL/GenBank/DDBJ whole genome shotgun (WGS) entry which is preliminary data.</text>
</comment>
<evidence type="ECO:0000256" key="1">
    <source>
        <dbReference type="ARBA" id="ARBA00022723"/>
    </source>
</evidence>
<reference evidence="7" key="1">
    <citation type="submission" date="2019-12" db="EMBL/GenBank/DDBJ databases">
        <authorList>
            <person name="Scholes J."/>
        </authorList>
    </citation>
    <scope>NUCLEOTIDE SEQUENCE</scope>
</reference>
<proteinExistence type="predicted"/>
<dbReference type="Pfam" id="PF06839">
    <property type="entry name" value="Zn_ribbon_GRF"/>
    <property type="match status" value="1"/>
</dbReference>
<keyword evidence="8" id="KW-1185">Reference proteome</keyword>
<keyword evidence="1" id="KW-0479">Metal-binding</keyword>
<dbReference type="GO" id="GO:0008270">
    <property type="term" value="F:zinc ion binding"/>
    <property type="evidence" value="ECO:0007669"/>
    <property type="project" value="UniProtKB-KW"/>
</dbReference>
<keyword evidence="2 4" id="KW-0863">Zinc-finger</keyword>
<dbReference type="Proteomes" id="UP001153555">
    <property type="component" value="Unassembled WGS sequence"/>
</dbReference>
<dbReference type="PROSITE" id="PS51999">
    <property type="entry name" value="ZF_GRF"/>
    <property type="match status" value="1"/>
</dbReference>
<evidence type="ECO:0000313" key="8">
    <source>
        <dbReference type="Proteomes" id="UP001153555"/>
    </source>
</evidence>
<keyword evidence="5" id="KW-1133">Transmembrane helix</keyword>
<dbReference type="PANTHER" id="PTHR33248">
    <property type="entry name" value="ZINC ION-BINDING PROTEIN"/>
    <property type="match status" value="1"/>
</dbReference>
<keyword evidence="5" id="KW-0812">Transmembrane</keyword>
<dbReference type="InterPro" id="IPR010666">
    <property type="entry name" value="Znf_GRF"/>
</dbReference>
<evidence type="ECO:0000256" key="5">
    <source>
        <dbReference type="SAM" id="Phobius"/>
    </source>
</evidence>
<feature type="transmembrane region" description="Helical" evidence="5">
    <location>
        <begin position="88"/>
        <end position="107"/>
    </location>
</feature>
<organism evidence="7 8">
    <name type="scientific">Striga hermonthica</name>
    <name type="common">Purple witchweed</name>
    <name type="synonym">Buchnera hermonthica</name>
    <dbReference type="NCBI Taxonomy" id="68872"/>
    <lineage>
        <taxon>Eukaryota</taxon>
        <taxon>Viridiplantae</taxon>
        <taxon>Streptophyta</taxon>
        <taxon>Embryophyta</taxon>
        <taxon>Tracheophyta</taxon>
        <taxon>Spermatophyta</taxon>
        <taxon>Magnoliopsida</taxon>
        <taxon>eudicotyledons</taxon>
        <taxon>Gunneridae</taxon>
        <taxon>Pentapetalae</taxon>
        <taxon>asterids</taxon>
        <taxon>lamiids</taxon>
        <taxon>Lamiales</taxon>
        <taxon>Orobanchaceae</taxon>
        <taxon>Buchnereae</taxon>
        <taxon>Striga</taxon>
    </lineage>
</organism>